<protein>
    <submittedName>
        <fullName evidence="2">Uncharacterized protein</fullName>
    </submittedName>
</protein>
<reference evidence="2 3" key="1">
    <citation type="submission" date="2020-05" db="EMBL/GenBank/DDBJ databases">
        <title>Gimesia benthica sp. nov., a novel planctomycete isolated from a deep-sea water sample of the Northwest Indian Ocean.</title>
        <authorList>
            <person name="Wang J."/>
            <person name="Ruan C."/>
            <person name="Song L."/>
            <person name="Zhu Y."/>
            <person name="Li A."/>
            <person name="Zheng X."/>
            <person name="Wang L."/>
            <person name="Lu Z."/>
            <person name="Huang Y."/>
            <person name="Du W."/>
            <person name="Zhou Y."/>
            <person name="Huang L."/>
            <person name="Dai X."/>
        </authorList>
    </citation>
    <scope>NUCLEOTIDE SEQUENCE [LARGE SCALE GENOMIC DNA]</scope>
    <source>
        <strain evidence="2 3">YYQ-30</strain>
    </source>
</reference>
<keyword evidence="1" id="KW-0732">Signal</keyword>
<dbReference type="AlphaFoldDB" id="A0A849L5C2"/>
<evidence type="ECO:0000313" key="3">
    <source>
        <dbReference type="Proteomes" id="UP000572377"/>
    </source>
</evidence>
<feature type="signal peptide" evidence="1">
    <location>
        <begin position="1"/>
        <end position="20"/>
    </location>
</feature>
<evidence type="ECO:0000256" key="1">
    <source>
        <dbReference type="SAM" id="SignalP"/>
    </source>
</evidence>
<evidence type="ECO:0000313" key="2">
    <source>
        <dbReference type="EMBL" id="NNU81380.1"/>
    </source>
</evidence>
<organism evidence="2 3">
    <name type="scientific">Halovulum dunhuangense</name>
    <dbReference type="NCBI Taxonomy" id="1505036"/>
    <lineage>
        <taxon>Bacteria</taxon>
        <taxon>Pseudomonadati</taxon>
        <taxon>Pseudomonadota</taxon>
        <taxon>Alphaproteobacteria</taxon>
        <taxon>Rhodobacterales</taxon>
        <taxon>Paracoccaceae</taxon>
        <taxon>Halovulum</taxon>
    </lineage>
</organism>
<feature type="chain" id="PRO_5032972788" evidence="1">
    <location>
        <begin position="21"/>
        <end position="190"/>
    </location>
</feature>
<proteinExistence type="predicted"/>
<keyword evidence="3" id="KW-1185">Reference proteome</keyword>
<dbReference type="EMBL" id="JABFBC010000002">
    <property type="protein sequence ID" value="NNU81380.1"/>
    <property type="molecule type" value="Genomic_DNA"/>
</dbReference>
<comment type="caution">
    <text evidence="2">The sequence shown here is derived from an EMBL/GenBank/DDBJ whole genome shotgun (WGS) entry which is preliminary data.</text>
</comment>
<accession>A0A849L5C2</accession>
<name>A0A849L5C2_9RHOB</name>
<gene>
    <name evidence="2" type="ORF">HMH01_13135</name>
</gene>
<sequence length="190" mass="20586">MCRLFTLSVALAGLAPPLLAEEPPLCGTSGQGDWPRIQEIFTGEWLIEHQAGYATMGGMVLPFPGAGEVETITIWQMGDTLQATHPEAQAPLVLRLADEPRWVIGDVGPDIPEPLLSPDEVALTAGCDQIELPRLVGTSTAVVDGVRMDFTYRMMAMDWGTLYGIMEINSVVHGTPVDARRTVWMQAVSP</sequence>
<dbReference type="Proteomes" id="UP000572377">
    <property type="component" value="Unassembled WGS sequence"/>
</dbReference>